<comment type="subcellular location">
    <subcellularLocation>
        <location evidence="2">Cell membrane</location>
    </subcellularLocation>
</comment>
<evidence type="ECO:0000256" key="2">
    <source>
        <dbReference type="ARBA" id="ARBA00004236"/>
    </source>
</evidence>
<evidence type="ECO:0000256" key="12">
    <source>
        <dbReference type="SAM" id="Phobius"/>
    </source>
</evidence>
<feature type="domain" description="Histidine kinase" evidence="13">
    <location>
        <begin position="236"/>
        <end position="469"/>
    </location>
</feature>
<sequence>MSAASASGPRAALQRLNRRLAVLFAVSALAGVTAFAVVLVVVDTHARERELDSFLQGEAGRAAGLVFGTSAEPDTSALTDDMLFDRPDGARPARLVVFARGGDPREVLDSDPDLSSDDDPTAGAARPSTDALIPIARLSMDDPEENGVRSTLPLGDGTVRAIALPWFSDGDTREVAGAVVAVAPAVTWTSGPLLVPTLVGGGALVISLAVVGALITRRSIRPAVDAAQQRERFLALAAHELRTPLARLRAGAESLDRGDGRSSAAPATSPAVRELVAIADGASRVIGNLLLAARIDQSEVPEVREQVRLDQIAADAEHLDPNVIVDVAEPLTVIGDPDLLRHLVANLVENARRHGTVPERAPLITVAAFRRPTATCGDGGSVGGAAPSVGMASSVGPDAVVLQVRDLGPGFPPGLDVTREFVTSGNGGTGLGLSLASWIARRHGATLAIGANAVDGVGGQVELVFPPAAGPAAAD</sequence>
<evidence type="ECO:0000256" key="6">
    <source>
        <dbReference type="ARBA" id="ARBA00022692"/>
    </source>
</evidence>
<feature type="transmembrane region" description="Helical" evidence="12">
    <location>
        <begin position="193"/>
        <end position="215"/>
    </location>
</feature>
<evidence type="ECO:0000259" key="13">
    <source>
        <dbReference type="PROSITE" id="PS50109"/>
    </source>
</evidence>
<dbReference type="Pfam" id="PF00512">
    <property type="entry name" value="HisKA"/>
    <property type="match status" value="1"/>
</dbReference>
<keyword evidence="8 12" id="KW-1133">Transmembrane helix</keyword>
<organism evidence="14 15">
    <name type="scientific">Schumannella luteola</name>
    <dbReference type="NCBI Taxonomy" id="472059"/>
    <lineage>
        <taxon>Bacteria</taxon>
        <taxon>Bacillati</taxon>
        <taxon>Actinomycetota</taxon>
        <taxon>Actinomycetes</taxon>
        <taxon>Micrococcales</taxon>
        <taxon>Microbacteriaceae</taxon>
        <taxon>Schumannella</taxon>
    </lineage>
</organism>
<dbReference type="SUPFAM" id="SSF47384">
    <property type="entry name" value="Homodimeric domain of signal transducing histidine kinase"/>
    <property type="match status" value="1"/>
</dbReference>
<dbReference type="SUPFAM" id="SSF55874">
    <property type="entry name" value="ATPase domain of HSP90 chaperone/DNA topoisomerase II/histidine kinase"/>
    <property type="match status" value="1"/>
</dbReference>
<evidence type="ECO:0000313" key="15">
    <source>
        <dbReference type="Proteomes" id="UP000553888"/>
    </source>
</evidence>
<comment type="caution">
    <text evidence="14">The sequence shown here is derived from an EMBL/GenBank/DDBJ whole genome shotgun (WGS) entry which is preliminary data.</text>
</comment>
<dbReference type="InterPro" id="IPR003661">
    <property type="entry name" value="HisK_dim/P_dom"/>
</dbReference>
<dbReference type="PANTHER" id="PTHR45436">
    <property type="entry name" value="SENSOR HISTIDINE KINASE YKOH"/>
    <property type="match status" value="1"/>
</dbReference>
<comment type="catalytic activity">
    <reaction evidence="1">
        <text>ATP + protein L-histidine = ADP + protein N-phospho-L-histidine.</text>
        <dbReference type="EC" id="2.7.13.3"/>
    </reaction>
</comment>
<dbReference type="PANTHER" id="PTHR45436:SF5">
    <property type="entry name" value="SENSOR HISTIDINE KINASE TRCS"/>
    <property type="match status" value="1"/>
</dbReference>
<dbReference type="AlphaFoldDB" id="A0A852YE42"/>
<dbReference type="CDD" id="cd00082">
    <property type="entry name" value="HisKA"/>
    <property type="match status" value="1"/>
</dbReference>
<dbReference type="InterPro" id="IPR036890">
    <property type="entry name" value="HATPase_C_sf"/>
</dbReference>
<evidence type="ECO:0000256" key="7">
    <source>
        <dbReference type="ARBA" id="ARBA00022777"/>
    </source>
</evidence>
<dbReference type="InterPro" id="IPR005467">
    <property type="entry name" value="His_kinase_dom"/>
</dbReference>
<keyword evidence="5 14" id="KW-0808">Transferase</keyword>
<dbReference type="SMART" id="SM00387">
    <property type="entry name" value="HATPase_c"/>
    <property type="match status" value="1"/>
</dbReference>
<keyword evidence="6 12" id="KW-0812">Transmembrane</keyword>
<keyword evidence="4" id="KW-0597">Phosphoprotein</keyword>
<dbReference type="InterPro" id="IPR050428">
    <property type="entry name" value="TCS_sensor_his_kinase"/>
</dbReference>
<dbReference type="EMBL" id="JACBZY010000001">
    <property type="protein sequence ID" value="NYG97388.1"/>
    <property type="molecule type" value="Genomic_DNA"/>
</dbReference>
<dbReference type="Gene3D" id="1.10.287.130">
    <property type="match status" value="1"/>
</dbReference>
<evidence type="ECO:0000313" key="14">
    <source>
        <dbReference type="EMBL" id="NYG97388.1"/>
    </source>
</evidence>
<feature type="compositionally biased region" description="Acidic residues" evidence="11">
    <location>
        <begin position="109"/>
        <end position="120"/>
    </location>
</feature>
<keyword evidence="9" id="KW-0902">Two-component regulatory system</keyword>
<name>A0A852YE42_9MICO</name>
<evidence type="ECO:0000256" key="4">
    <source>
        <dbReference type="ARBA" id="ARBA00022553"/>
    </source>
</evidence>
<accession>A0A852YE42</accession>
<evidence type="ECO:0000256" key="8">
    <source>
        <dbReference type="ARBA" id="ARBA00022989"/>
    </source>
</evidence>
<evidence type="ECO:0000256" key="1">
    <source>
        <dbReference type="ARBA" id="ARBA00000085"/>
    </source>
</evidence>
<keyword evidence="15" id="KW-1185">Reference proteome</keyword>
<dbReference type="Gene3D" id="3.30.565.10">
    <property type="entry name" value="Histidine kinase-like ATPase, C-terminal domain"/>
    <property type="match status" value="1"/>
</dbReference>
<dbReference type="Proteomes" id="UP000553888">
    <property type="component" value="Unassembled WGS sequence"/>
</dbReference>
<dbReference type="InterPro" id="IPR003594">
    <property type="entry name" value="HATPase_dom"/>
</dbReference>
<dbReference type="InterPro" id="IPR036097">
    <property type="entry name" value="HisK_dim/P_sf"/>
</dbReference>
<dbReference type="RefSeq" id="WP_179563999.1">
    <property type="nucleotide sequence ID" value="NZ_JACBZY010000001.1"/>
</dbReference>
<evidence type="ECO:0000256" key="11">
    <source>
        <dbReference type="SAM" id="MobiDB-lite"/>
    </source>
</evidence>
<dbReference type="SMART" id="SM00388">
    <property type="entry name" value="HisKA"/>
    <property type="match status" value="1"/>
</dbReference>
<keyword evidence="10 12" id="KW-0472">Membrane</keyword>
<evidence type="ECO:0000256" key="3">
    <source>
        <dbReference type="ARBA" id="ARBA00012438"/>
    </source>
</evidence>
<evidence type="ECO:0000256" key="9">
    <source>
        <dbReference type="ARBA" id="ARBA00023012"/>
    </source>
</evidence>
<evidence type="ECO:0000256" key="5">
    <source>
        <dbReference type="ARBA" id="ARBA00022679"/>
    </source>
</evidence>
<dbReference type="GO" id="GO:0000155">
    <property type="term" value="F:phosphorelay sensor kinase activity"/>
    <property type="evidence" value="ECO:0007669"/>
    <property type="project" value="InterPro"/>
</dbReference>
<dbReference type="PRINTS" id="PR00344">
    <property type="entry name" value="BCTRLSENSOR"/>
</dbReference>
<proteinExistence type="predicted"/>
<feature type="region of interest" description="Disordered" evidence="11">
    <location>
        <begin position="103"/>
        <end position="127"/>
    </location>
</feature>
<gene>
    <name evidence="14" type="ORF">BJ979_000014</name>
</gene>
<feature type="transmembrane region" description="Helical" evidence="12">
    <location>
        <begin position="20"/>
        <end position="42"/>
    </location>
</feature>
<dbReference type="Pfam" id="PF02518">
    <property type="entry name" value="HATPase_c"/>
    <property type="match status" value="1"/>
</dbReference>
<keyword evidence="7 14" id="KW-0418">Kinase</keyword>
<evidence type="ECO:0000256" key="10">
    <source>
        <dbReference type="ARBA" id="ARBA00023136"/>
    </source>
</evidence>
<reference evidence="14 15" key="1">
    <citation type="submission" date="2020-07" db="EMBL/GenBank/DDBJ databases">
        <title>Sequencing the genomes of 1000 actinobacteria strains.</title>
        <authorList>
            <person name="Klenk H.-P."/>
        </authorList>
    </citation>
    <scope>NUCLEOTIDE SEQUENCE [LARGE SCALE GENOMIC DNA]</scope>
    <source>
        <strain evidence="14 15">DSM 23141</strain>
    </source>
</reference>
<dbReference type="InterPro" id="IPR004358">
    <property type="entry name" value="Sig_transdc_His_kin-like_C"/>
</dbReference>
<dbReference type="GO" id="GO:0005886">
    <property type="term" value="C:plasma membrane"/>
    <property type="evidence" value="ECO:0007669"/>
    <property type="project" value="UniProtKB-SubCell"/>
</dbReference>
<protein>
    <recommendedName>
        <fullName evidence="3">histidine kinase</fullName>
        <ecNumber evidence="3">2.7.13.3</ecNumber>
    </recommendedName>
</protein>
<dbReference type="EC" id="2.7.13.3" evidence="3"/>
<dbReference type="PROSITE" id="PS50109">
    <property type="entry name" value="HIS_KIN"/>
    <property type="match status" value="1"/>
</dbReference>